<feature type="compositionally biased region" description="Polar residues" evidence="1">
    <location>
        <begin position="414"/>
        <end position="427"/>
    </location>
</feature>
<dbReference type="OrthoDB" id="3647575at2759"/>
<name>A0A2G5HFW8_CERBT</name>
<dbReference type="Proteomes" id="UP000230605">
    <property type="component" value="Chromosome 7"/>
</dbReference>
<evidence type="ECO:0000313" key="5">
    <source>
        <dbReference type="Proteomes" id="UP000230605"/>
    </source>
</evidence>
<sequence length="456" mass="51787">MAPDITDPRYHPVRAVEEATTPEFGLHNFVQNTCALLLGYFYLQAVRNITNKIADHILLTSFPNLSSHWSIVPDGQSSSRLQDTQNYYPRLAFLMTGLLRWPGWYLFGLPLFECVRNVITLYTICQLLIVGFLLIIHGLTWIGLDLAALTEWKPSAPNDNNSRKDRKVVHFDSPAIRKYKETEMSRKHPSSVSMGRFLQSLPPNPLARANFYSPRKRKQVDPEMEKQQQLSWGSLFQSVPQSALAKANIFSPRKSNQEEPKNHESKLQQPQRSFQQQPSFDLFITRELNSRSQQTETAVYHSILMHENLRKMSFEELRIEHYINSKRFLVQAPPTPLLVDAGTMEPPLPIIDPQTEESEEEDPTQLTLANTPTPITEFQAEGEDNSISDLLKSSMRQIALPSWLSSRMSRDSKTTGTSTSPAVSSWESPSTTLVPSSTPPGLPPMSAQQFWGRSFT</sequence>
<evidence type="ECO:0000313" key="4">
    <source>
        <dbReference type="EMBL" id="WPB05949.1"/>
    </source>
</evidence>
<keyword evidence="2" id="KW-0472">Membrane</keyword>
<evidence type="ECO:0000313" key="3">
    <source>
        <dbReference type="EMBL" id="PIA91444.1"/>
    </source>
</evidence>
<dbReference type="AlphaFoldDB" id="A0A2G5HFW8"/>
<proteinExistence type="predicted"/>
<keyword evidence="6" id="KW-1185">Reference proteome</keyword>
<evidence type="ECO:0000313" key="6">
    <source>
        <dbReference type="Proteomes" id="UP001302367"/>
    </source>
</evidence>
<evidence type="ECO:0000256" key="1">
    <source>
        <dbReference type="SAM" id="MobiDB-lite"/>
    </source>
</evidence>
<protein>
    <submittedName>
        <fullName evidence="3">Uncharacterized protein</fullName>
    </submittedName>
</protein>
<feature type="compositionally biased region" description="Basic and acidic residues" evidence="1">
    <location>
        <begin position="255"/>
        <end position="266"/>
    </location>
</feature>
<feature type="compositionally biased region" description="Acidic residues" evidence="1">
    <location>
        <begin position="354"/>
        <end position="363"/>
    </location>
</feature>
<accession>A0A2G5HFW8</accession>
<feature type="region of interest" description="Disordered" evidence="1">
    <location>
        <begin position="350"/>
        <end position="369"/>
    </location>
</feature>
<reference evidence="3 5" key="1">
    <citation type="submission" date="2015-10" db="EMBL/GenBank/DDBJ databases">
        <title>The cercosporin biosynthetic gene cluster was horizontally transferred to several fungal lineages and shown to be expanded in Cercospora beticola based on microsynteny with recipient genomes.</title>
        <authorList>
            <person name="De Jonge R."/>
            <person name="Ebert M.K."/>
            <person name="Suttle J.C."/>
            <person name="Jurick Ii W.M."/>
            <person name="Secor G.A."/>
            <person name="Thomma B.P."/>
            <person name="Van De Peer Y."/>
            <person name="Bolton M.D."/>
        </authorList>
    </citation>
    <scope>NUCLEOTIDE SEQUENCE [LARGE SCALE GENOMIC DNA]</scope>
    <source>
        <strain evidence="3 5">09-40</strain>
    </source>
</reference>
<organism evidence="3 5">
    <name type="scientific">Cercospora beticola</name>
    <name type="common">Sugarbeet leaf spot fungus</name>
    <dbReference type="NCBI Taxonomy" id="122368"/>
    <lineage>
        <taxon>Eukaryota</taxon>
        <taxon>Fungi</taxon>
        <taxon>Dikarya</taxon>
        <taxon>Ascomycota</taxon>
        <taxon>Pezizomycotina</taxon>
        <taxon>Dothideomycetes</taxon>
        <taxon>Dothideomycetidae</taxon>
        <taxon>Mycosphaerellales</taxon>
        <taxon>Mycosphaerellaceae</taxon>
        <taxon>Cercospora</taxon>
    </lineage>
</organism>
<feature type="region of interest" description="Disordered" evidence="1">
    <location>
        <begin position="405"/>
        <end position="456"/>
    </location>
</feature>
<dbReference type="EMBL" id="CP134190">
    <property type="protein sequence ID" value="WPB05949.1"/>
    <property type="molecule type" value="Genomic_DNA"/>
</dbReference>
<feature type="transmembrane region" description="Helical" evidence="2">
    <location>
        <begin position="87"/>
        <end position="107"/>
    </location>
</feature>
<dbReference type="EMBL" id="LKMD01000106">
    <property type="protein sequence ID" value="PIA91444.1"/>
    <property type="molecule type" value="Genomic_DNA"/>
</dbReference>
<feature type="region of interest" description="Disordered" evidence="1">
    <location>
        <begin position="205"/>
        <end position="224"/>
    </location>
</feature>
<reference evidence="4 6" key="2">
    <citation type="submission" date="2023-09" db="EMBL/GenBank/DDBJ databases">
        <title>Complete-Gapless Cercospora beticola genome.</title>
        <authorList>
            <person name="Wyatt N.A."/>
            <person name="Spanner R.E."/>
            <person name="Bolton M.D."/>
        </authorList>
    </citation>
    <scope>NUCLEOTIDE SEQUENCE [LARGE SCALE GENOMIC DNA]</scope>
    <source>
        <strain evidence="4">Cb09-40</strain>
    </source>
</reference>
<feature type="transmembrane region" description="Helical" evidence="2">
    <location>
        <begin position="119"/>
        <end position="144"/>
    </location>
</feature>
<feature type="region of interest" description="Disordered" evidence="1">
    <location>
        <begin position="252"/>
        <end position="275"/>
    </location>
</feature>
<feature type="compositionally biased region" description="Polar residues" evidence="1">
    <location>
        <begin position="447"/>
        <end position="456"/>
    </location>
</feature>
<dbReference type="Proteomes" id="UP001302367">
    <property type="component" value="Chromosome 7"/>
</dbReference>
<evidence type="ECO:0000256" key="2">
    <source>
        <dbReference type="SAM" id="Phobius"/>
    </source>
</evidence>
<keyword evidence="2" id="KW-1133">Transmembrane helix</keyword>
<gene>
    <name evidence="3" type="ORF">CB0940_09711</name>
    <name evidence="4" type="ORF">RHO25_010604</name>
</gene>
<keyword evidence="2" id="KW-0812">Transmembrane</keyword>